<protein>
    <submittedName>
        <fullName evidence="2">Zinc ribbon domain-containing protein</fullName>
    </submittedName>
</protein>
<dbReference type="Pfam" id="PF09723">
    <property type="entry name" value="Zn_ribbon_8"/>
    <property type="match status" value="1"/>
</dbReference>
<evidence type="ECO:0000313" key="2">
    <source>
        <dbReference type="EMBL" id="MEV0709017.1"/>
    </source>
</evidence>
<evidence type="ECO:0000259" key="1">
    <source>
        <dbReference type="SMART" id="SM00834"/>
    </source>
</evidence>
<accession>A0ABV3FUC4</accession>
<name>A0ABV3FUC4_9NOCA</name>
<dbReference type="Proteomes" id="UP001551695">
    <property type="component" value="Unassembled WGS sequence"/>
</dbReference>
<dbReference type="NCBIfam" id="TIGR02605">
    <property type="entry name" value="CxxC_CxxC_SSSS"/>
    <property type="match status" value="1"/>
</dbReference>
<organism evidence="2 3">
    <name type="scientific">Nocardia aurea</name>
    <dbReference type="NCBI Taxonomy" id="2144174"/>
    <lineage>
        <taxon>Bacteria</taxon>
        <taxon>Bacillati</taxon>
        <taxon>Actinomycetota</taxon>
        <taxon>Actinomycetes</taxon>
        <taxon>Mycobacteriales</taxon>
        <taxon>Nocardiaceae</taxon>
        <taxon>Nocardia</taxon>
    </lineage>
</organism>
<feature type="domain" description="Putative regulatory protein FmdB zinc ribbon" evidence="1">
    <location>
        <begin position="1"/>
        <end position="42"/>
    </location>
</feature>
<dbReference type="InterPro" id="IPR013429">
    <property type="entry name" value="Regulatory_FmdB_Zinc_ribbon"/>
</dbReference>
<keyword evidence="3" id="KW-1185">Reference proteome</keyword>
<dbReference type="RefSeq" id="WP_109528418.1">
    <property type="nucleotide sequence ID" value="NZ_JBEXKW010000043.1"/>
</dbReference>
<gene>
    <name evidence="2" type="ORF">AB0I48_15770</name>
</gene>
<proteinExistence type="predicted"/>
<dbReference type="EMBL" id="JBFAKC010000006">
    <property type="protein sequence ID" value="MEV0709017.1"/>
    <property type="molecule type" value="Genomic_DNA"/>
</dbReference>
<sequence>MPSYAFRCRGCGDTFEVNRPMAQSSDPAVCPNGHDDTVKLLTTFATVSRGGGGMPAAAPAPSPSGGGCCGGGCCA</sequence>
<dbReference type="SMART" id="SM00834">
    <property type="entry name" value="CxxC_CXXC_SSSS"/>
    <property type="match status" value="1"/>
</dbReference>
<reference evidence="2 3" key="1">
    <citation type="submission" date="2024-06" db="EMBL/GenBank/DDBJ databases">
        <title>The Natural Products Discovery Center: Release of the First 8490 Sequenced Strains for Exploring Actinobacteria Biosynthetic Diversity.</title>
        <authorList>
            <person name="Kalkreuter E."/>
            <person name="Kautsar S.A."/>
            <person name="Yang D."/>
            <person name="Bader C.D."/>
            <person name="Teijaro C.N."/>
            <person name="Fluegel L."/>
            <person name="Davis C.M."/>
            <person name="Simpson J.R."/>
            <person name="Lauterbach L."/>
            <person name="Steele A.D."/>
            <person name="Gui C."/>
            <person name="Meng S."/>
            <person name="Li G."/>
            <person name="Viehrig K."/>
            <person name="Ye F."/>
            <person name="Su P."/>
            <person name="Kiefer A.F."/>
            <person name="Nichols A."/>
            <person name="Cepeda A.J."/>
            <person name="Yan W."/>
            <person name="Fan B."/>
            <person name="Jiang Y."/>
            <person name="Adhikari A."/>
            <person name="Zheng C.-J."/>
            <person name="Schuster L."/>
            <person name="Cowan T.M."/>
            <person name="Smanski M.J."/>
            <person name="Chevrette M.G."/>
            <person name="De Carvalho L.P.S."/>
            <person name="Shen B."/>
        </authorList>
    </citation>
    <scope>NUCLEOTIDE SEQUENCE [LARGE SCALE GENOMIC DNA]</scope>
    <source>
        <strain evidence="2 3">NPDC050403</strain>
    </source>
</reference>
<comment type="caution">
    <text evidence="2">The sequence shown here is derived from an EMBL/GenBank/DDBJ whole genome shotgun (WGS) entry which is preliminary data.</text>
</comment>
<evidence type="ECO:0000313" key="3">
    <source>
        <dbReference type="Proteomes" id="UP001551695"/>
    </source>
</evidence>